<feature type="domain" description="Helicase C-terminal" evidence="5">
    <location>
        <begin position="608"/>
        <end position="736"/>
    </location>
</feature>
<dbReference type="Gene3D" id="3.40.50.10810">
    <property type="entry name" value="Tandem AAA-ATPase domain"/>
    <property type="match status" value="1"/>
</dbReference>
<dbReference type="PANTHER" id="PTHR45626">
    <property type="entry name" value="TRANSCRIPTION TERMINATION FACTOR 2-RELATED"/>
    <property type="match status" value="1"/>
</dbReference>
<feature type="compositionally biased region" description="Polar residues" evidence="4">
    <location>
        <begin position="90"/>
        <end position="110"/>
    </location>
</feature>
<comment type="caution">
    <text evidence="6">The sequence shown here is derived from an EMBL/GenBank/DDBJ whole genome shotgun (WGS) entry which is preliminary data.</text>
</comment>
<dbReference type="GO" id="GO:0016787">
    <property type="term" value="F:hydrolase activity"/>
    <property type="evidence" value="ECO:0007669"/>
    <property type="project" value="UniProtKB-KW"/>
</dbReference>
<evidence type="ECO:0000259" key="5">
    <source>
        <dbReference type="PROSITE" id="PS51194"/>
    </source>
</evidence>
<keyword evidence="1" id="KW-0547">Nucleotide-binding</keyword>
<dbReference type="Gene3D" id="3.40.50.300">
    <property type="entry name" value="P-loop containing nucleotide triphosphate hydrolases"/>
    <property type="match status" value="1"/>
</dbReference>
<dbReference type="AlphaFoldDB" id="A0A9W8IJX8"/>
<accession>A0A9W8IJX8</accession>
<dbReference type="InterPro" id="IPR014001">
    <property type="entry name" value="Helicase_ATP-bd"/>
</dbReference>
<dbReference type="SMART" id="SM00487">
    <property type="entry name" value="DEXDc"/>
    <property type="match status" value="1"/>
</dbReference>
<dbReference type="CDD" id="cd18793">
    <property type="entry name" value="SF2_C_SNF"/>
    <property type="match status" value="1"/>
</dbReference>
<gene>
    <name evidence="6" type="ORF">GGH94_005491</name>
</gene>
<evidence type="ECO:0000256" key="4">
    <source>
        <dbReference type="SAM" id="MobiDB-lite"/>
    </source>
</evidence>
<dbReference type="InterPro" id="IPR050628">
    <property type="entry name" value="SNF2_RAD54_helicase_TF"/>
</dbReference>
<reference evidence="6" key="1">
    <citation type="submission" date="2022-07" db="EMBL/GenBank/DDBJ databases">
        <title>Phylogenomic reconstructions and comparative analyses of Kickxellomycotina fungi.</title>
        <authorList>
            <person name="Reynolds N.K."/>
            <person name="Stajich J.E."/>
            <person name="Barry K."/>
            <person name="Grigoriev I.V."/>
            <person name="Crous P."/>
            <person name="Smith M.E."/>
        </authorList>
    </citation>
    <scope>NUCLEOTIDE SEQUENCE</scope>
    <source>
        <strain evidence="6">RSA 476</strain>
    </source>
</reference>
<dbReference type="InterPro" id="IPR000330">
    <property type="entry name" value="SNF2_N"/>
</dbReference>
<dbReference type="InterPro" id="IPR027417">
    <property type="entry name" value="P-loop_NTPase"/>
</dbReference>
<organism evidence="6 7">
    <name type="scientific">Coemansia aciculifera</name>
    <dbReference type="NCBI Taxonomy" id="417176"/>
    <lineage>
        <taxon>Eukaryota</taxon>
        <taxon>Fungi</taxon>
        <taxon>Fungi incertae sedis</taxon>
        <taxon>Zoopagomycota</taxon>
        <taxon>Kickxellomycotina</taxon>
        <taxon>Kickxellomycetes</taxon>
        <taxon>Kickxellales</taxon>
        <taxon>Kickxellaceae</taxon>
        <taxon>Coemansia</taxon>
    </lineage>
</organism>
<dbReference type="InterPro" id="IPR001650">
    <property type="entry name" value="Helicase_C-like"/>
</dbReference>
<dbReference type="PANTHER" id="PTHR45626:SF16">
    <property type="entry name" value="ATP-DEPENDENT HELICASE ULS1"/>
    <property type="match status" value="1"/>
</dbReference>
<sequence length="736" mass="81315">MKNIPSSVVGAVAHDLQLERSQKQSSTPLRQVPGKENTGTLARPSAAFKQPPSTSESHSQSASKPFAKTVNERYHVANLPSVTPGAQKFTPLNSQTSGGTRVSAKGSLSSVKGDINQGLSELVSGLASLSVDTPPELTITLKPHQLSGVAWMLHNERNEDVRGGTIGDDMGLGKTVQALSLLMAHPPENGGSHSTLSSTGEMRQRRESNVALLKCVYHGLKRPPAPEELALYDAYGTLLVDWCDPGDVDFGSLTAAQRELRDQKVLDLKSCGPLFGLRWRRVILDEAHETKNAKTKKSMAWHALVARYRWCLSGTPIQNCISDVYSLLRFLRFRPFCDSKMCRALFVDDPDGRLEMRAILSKLMLRRDKLTMIDSKPTLDLPQRYFYFHAVDLSIAERIYYECVQKQAAEFSMLSRRNQNNYVIHLLISSEAEQDDDSIEGGSESDSPTLEHFGLLKVGMPMSISVDRFWRFTDDTVRNIPIGSAHAGPKSPDKCAHCSNDIDHLKGIWVYRCGTFLCCGCVKDGLNLTHCGACKLQQASGYELNVSEIAQNGVDSASPDNRHYFARRIFDKCTEVSPDMIKEFRLVYSNEGASGSSCPSSKMRKTLSILKAIRRGNPEDKCVVFCEHLQAISLNAAFIKKHNFSSIVYQGAMSKKQRDNALVSFASDKDISVLFVSKKAGAMGINLTAANRIILEGSWWTPAIDGQTIDRIYRIGQTKSVHVHILVAQGTVDEKL</sequence>
<feature type="region of interest" description="Disordered" evidence="4">
    <location>
        <begin position="1"/>
        <end position="65"/>
    </location>
</feature>
<keyword evidence="7" id="KW-1185">Reference proteome</keyword>
<dbReference type="GO" id="GO:0008094">
    <property type="term" value="F:ATP-dependent activity, acting on DNA"/>
    <property type="evidence" value="ECO:0007669"/>
    <property type="project" value="TreeGrafter"/>
</dbReference>
<dbReference type="CDD" id="cd18008">
    <property type="entry name" value="DEXDc_SHPRH-like"/>
    <property type="match status" value="1"/>
</dbReference>
<dbReference type="GO" id="GO:0005634">
    <property type="term" value="C:nucleus"/>
    <property type="evidence" value="ECO:0007669"/>
    <property type="project" value="TreeGrafter"/>
</dbReference>
<dbReference type="SMART" id="SM00490">
    <property type="entry name" value="HELICc"/>
    <property type="match status" value="1"/>
</dbReference>
<keyword evidence="2" id="KW-0378">Hydrolase</keyword>
<dbReference type="GO" id="GO:0005524">
    <property type="term" value="F:ATP binding"/>
    <property type="evidence" value="ECO:0007669"/>
    <property type="project" value="UniProtKB-KW"/>
</dbReference>
<evidence type="ECO:0000313" key="6">
    <source>
        <dbReference type="EMBL" id="KAJ2860477.1"/>
    </source>
</evidence>
<feature type="compositionally biased region" description="Polar residues" evidence="4">
    <location>
        <begin position="51"/>
        <end position="63"/>
    </location>
</feature>
<evidence type="ECO:0000256" key="3">
    <source>
        <dbReference type="ARBA" id="ARBA00022840"/>
    </source>
</evidence>
<evidence type="ECO:0000313" key="7">
    <source>
        <dbReference type="Proteomes" id="UP001140074"/>
    </source>
</evidence>
<name>A0A9W8IJX8_9FUNG</name>
<dbReference type="Pfam" id="PF00176">
    <property type="entry name" value="SNF2-rel_dom"/>
    <property type="match status" value="2"/>
</dbReference>
<dbReference type="InterPro" id="IPR038718">
    <property type="entry name" value="SNF2-like_sf"/>
</dbReference>
<dbReference type="SUPFAM" id="SSF52540">
    <property type="entry name" value="P-loop containing nucleoside triphosphate hydrolases"/>
    <property type="match status" value="2"/>
</dbReference>
<feature type="region of interest" description="Disordered" evidence="4">
    <location>
        <begin position="79"/>
        <end position="111"/>
    </location>
</feature>
<dbReference type="Proteomes" id="UP001140074">
    <property type="component" value="Unassembled WGS sequence"/>
</dbReference>
<evidence type="ECO:0000256" key="1">
    <source>
        <dbReference type="ARBA" id="ARBA00022741"/>
    </source>
</evidence>
<dbReference type="GO" id="GO:0006281">
    <property type="term" value="P:DNA repair"/>
    <property type="evidence" value="ECO:0007669"/>
    <property type="project" value="TreeGrafter"/>
</dbReference>
<protein>
    <recommendedName>
        <fullName evidence="5">Helicase C-terminal domain-containing protein</fullName>
    </recommendedName>
</protein>
<keyword evidence="3" id="KW-0067">ATP-binding</keyword>
<dbReference type="PROSITE" id="PS51194">
    <property type="entry name" value="HELICASE_CTER"/>
    <property type="match status" value="1"/>
</dbReference>
<evidence type="ECO:0000256" key="2">
    <source>
        <dbReference type="ARBA" id="ARBA00022801"/>
    </source>
</evidence>
<proteinExistence type="predicted"/>
<dbReference type="Pfam" id="PF00271">
    <property type="entry name" value="Helicase_C"/>
    <property type="match status" value="1"/>
</dbReference>
<dbReference type="EMBL" id="JANBUY010000294">
    <property type="protein sequence ID" value="KAJ2860477.1"/>
    <property type="molecule type" value="Genomic_DNA"/>
</dbReference>
<dbReference type="InterPro" id="IPR049730">
    <property type="entry name" value="SNF2/RAD54-like_C"/>
</dbReference>